<comment type="subcellular location">
    <subcellularLocation>
        <location evidence="1">Membrane</location>
        <topology evidence="1">Multi-pass membrane protein</topology>
    </subcellularLocation>
</comment>
<feature type="compositionally biased region" description="Basic and acidic residues" evidence="5">
    <location>
        <begin position="193"/>
        <end position="202"/>
    </location>
</feature>
<evidence type="ECO:0000256" key="5">
    <source>
        <dbReference type="SAM" id="MobiDB-lite"/>
    </source>
</evidence>
<keyword evidence="4 6" id="KW-0472">Membrane</keyword>
<evidence type="ECO:0000256" key="3">
    <source>
        <dbReference type="ARBA" id="ARBA00022989"/>
    </source>
</evidence>
<evidence type="ECO:0000313" key="7">
    <source>
        <dbReference type="EMBL" id="KAF2084481.1"/>
    </source>
</evidence>
<feature type="region of interest" description="Disordered" evidence="5">
    <location>
        <begin position="168"/>
        <end position="225"/>
    </location>
</feature>
<protein>
    <recommendedName>
        <fullName evidence="9">Auxin efflux carrier</fullName>
    </recommendedName>
</protein>
<dbReference type="AlphaFoldDB" id="A0A9P4LVW9"/>
<evidence type="ECO:0000256" key="6">
    <source>
        <dbReference type="SAM" id="Phobius"/>
    </source>
</evidence>
<evidence type="ECO:0000313" key="8">
    <source>
        <dbReference type="Proteomes" id="UP000799776"/>
    </source>
</evidence>
<gene>
    <name evidence="7" type="ORF">K490DRAFT_49178</name>
</gene>
<dbReference type="OrthoDB" id="191139at2759"/>
<dbReference type="GO" id="GO:0016020">
    <property type="term" value="C:membrane"/>
    <property type="evidence" value="ECO:0007669"/>
    <property type="project" value="UniProtKB-SubCell"/>
</dbReference>
<feature type="transmembrane region" description="Helical" evidence="6">
    <location>
        <begin position="253"/>
        <end position="273"/>
    </location>
</feature>
<feature type="transmembrane region" description="Helical" evidence="6">
    <location>
        <begin position="293"/>
        <end position="318"/>
    </location>
</feature>
<keyword evidence="8" id="KW-1185">Reference proteome</keyword>
<keyword evidence="3 6" id="KW-1133">Transmembrane helix</keyword>
<feature type="transmembrane region" description="Helical" evidence="6">
    <location>
        <begin position="406"/>
        <end position="429"/>
    </location>
</feature>
<feature type="compositionally biased region" description="Acidic residues" evidence="5">
    <location>
        <begin position="183"/>
        <end position="192"/>
    </location>
</feature>
<feature type="transmembrane region" description="Helical" evidence="6">
    <location>
        <begin position="73"/>
        <end position="93"/>
    </location>
</feature>
<dbReference type="EMBL" id="ML978741">
    <property type="protein sequence ID" value="KAF2084481.1"/>
    <property type="molecule type" value="Genomic_DNA"/>
</dbReference>
<proteinExistence type="predicted"/>
<name>A0A9P4LVW9_9PEZI</name>
<keyword evidence="2 6" id="KW-0812">Transmembrane</keyword>
<comment type="caution">
    <text evidence="7">The sequence shown here is derived from an EMBL/GenBank/DDBJ whole genome shotgun (WGS) entry which is preliminary data.</text>
</comment>
<evidence type="ECO:0000256" key="1">
    <source>
        <dbReference type="ARBA" id="ARBA00004141"/>
    </source>
</evidence>
<dbReference type="InterPro" id="IPR004776">
    <property type="entry name" value="Mem_transp_PIN-like"/>
</dbReference>
<reference evidence="7" key="1">
    <citation type="journal article" date="2020" name="Stud. Mycol.">
        <title>101 Dothideomycetes genomes: a test case for predicting lifestyles and emergence of pathogens.</title>
        <authorList>
            <person name="Haridas S."/>
            <person name="Albert R."/>
            <person name="Binder M."/>
            <person name="Bloem J."/>
            <person name="Labutti K."/>
            <person name="Salamov A."/>
            <person name="Andreopoulos B."/>
            <person name="Baker S."/>
            <person name="Barry K."/>
            <person name="Bills G."/>
            <person name="Bluhm B."/>
            <person name="Cannon C."/>
            <person name="Castanera R."/>
            <person name="Culley D."/>
            <person name="Daum C."/>
            <person name="Ezra D."/>
            <person name="Gonzalez J."/>
            <person name="Henrissat B."/>
            <person name="Kuo A."/>
            <person name="Liang C."/>
            <person name="Lipzen A."/>
            <person name="Lutzoni F."/>
            <person name="Magnuson J."/>
            <person name="Mondo S."/>
            <person name="Nolan M."/>
            <person name="Ohm R."/>
            <person name="Pangilinan J."/>
            <person name="Park H.-J."/>
            <person name="Ramirez L."/>
            <person name="Alfaro M."/>
            <person name="Sun H."/>
            <person name="Tritt A."/>
            <person name="Yoshinaga Y."/>
            <person name="Zwiers L.-H."/>
            <person name="Turgeon B."/>
            <person name="Goodwin S."/>
            <person name="Spatafora J."/>
            <person name="Crous P."/>
            <person name="Grigoriev I."/>
        </authorList>
    </citation>
    <scope>NUCLEOTIDE SEQUENCE</scope>
    <source>
        <strain evidence="7">CBS 121410</strain>
    </source>
</reference>
<dbReference type="PANTHER" id="PTHR31794:SF4">
    <property type="entry name" value="AUXIN EFFLUX TRANSPORTER FAMILY PROTEIN (EUROFUNG)"/>
    <property type="match status" value="1"/>
</dbReference>
<sequence>MSSGSVITSFLGALQASIAVLLTILFGVLAAQWNLLSSSSAKEISKTCVRLFLPALLINNVGSQLHLDTGMKYLPILVWAIVYNVFSMGLGIVMTRVFKLPSWVTPAMSFNNTTSLPLLLVQSLDATGILSSLDTSDDVIERAKSFFLVNAMVGNSLTFALGPKLLNGQEEDAPDVPEKESDGQDEADDEDAERGNGRHEQPDEATDEQTTEETSLLPRTVARNSAKAARETEKGFMRNFEKLPSWLQSTLHFLYQFCNAPLIGAALGALIGLTPPLHRLFFNSPQEGGYFNAWLTSAIKNVGDLFAALQVIVVGVKLSQSMLKMKRGEESGAVPWKAFALVTFVRFVFWPLVSIPLIWALATKTKVLDKDPILWFTMMLMPTGPPAMKLTALADVNGSDEKEKMSIAKFLTLSYVLSPLICFSVVGSLKASQAAVS</sequence>
<organism evidence="7 8">
    <name type="scientific">Saccharata proteae CBS 121410</name>
    <dbReference type="NCBI Taxonomy" id="1314787"/>
    <lineage>
        <taxon>Eukaryota</taxon>
        <taxon>Fungi</taxon>
        <taxon>Dikarya</taxon>
        <taxon>Ascomycota</taxon>
        <taxon>Pezizomycotina</taxon>
        <taxon>Dothideomycetes</taxon>
        <taxon>Dothideomycetes incertae sedis</taxon>
        <taxon>Botryosphaeriales</taxon>
        <taxon>Saccharataceae</taxon>
        <taxon>Saccharata</taxon>
    </lineage>
</organism>
<evidence type="ECO:0008006" key="9">
    <source>
        <dbReference type="Google" id="ProtNLM"/>
    </source>
</evidence>
<accession>A0A9P4LVW9</accession>
<feature type="transmembrane region" description="Helical" evidence="6">
    <location>
        <begin position="12"/>
        <end position="36"/>
    </location>
</feature>
<dbReference type="GO" id="GO:0055085">
    <property type="term" value="P:transmembrane transport"/>
    <property type="evidence" value="ECO:0007669"/>
    <property type="project" value="InterPro"/>
</dbReference>
<feature type="transmembrane region" description="Helical" evidence="6">
    <location>
        <begin position="373"/>
        <end position="394"/>
    </location>
</feature>
<feature type="transmembrane region" description="Helical" evidence="6">
    <location>
        <begin position="338"/>
        <end position="361"/>
    </location>
</feature>
<dbReference type="Pfam" id="PF03547">
    <property type="entry name" value="Mem_trans"/>
    <property type="match status" value="1"/>
</dbReference>
<dbReference type="PANTHER" id="PTHR31794">
    <property type="entry name" value="AUXIN EFFLUX TRANSPORTER FAMILY PROTEIN (EUROFUNG)"/>
    <property type="match status" value="1"/>
</dbReference>
<dbReference type="GO" id="GO:0005783">
    <property type="term" value="C:endoplasmic reticulum"/>
    <property type="evidence" value="ECO:0007669"/>
    <property type="project" value="TreeGrafter"/>
</dbReference>
<evidence type="ECO:0000256" key="4">
    <source>
        <dbReference type="ARBA" id="ARBA00023136"/>
    </source>
</evidence>
<dbReference type="Proteomes" id="UP000799776">
    <property type="component" value="Unassembled WGS sequence"/>
</dbReference>
<evidence type="ECO:0000256" key="2">
    <source>
        <dbReference type="ARBA" id="ARBA00022692"/>
    </source>
</evidence>